<evidence type="ECO:0008006" key="4">
    <source>
        <dbReference type="Google" id="ProtNLM"/>
    </source>
</evidence>
<dbReference type="InterPro" id="IPR035979">
    <property type="entry name" value="RBD_domain_sf"/>
</dbReference>
<dbReference type="PANTHER" id="PTHR35766">
    <property type="entry name" value="OS08G0543600 PROTEIN"/>
    <property type="match status" value="1"/>
</dbReference>
<dbReference type="AlphaFoldDB" id="A0ABD1T496"/>
<name>A0ABD1T496_9LAMI</name>
<protein>
    <recommendedName>
        <fullName evidence="4">RRM domain-containing protein</fullName>
    </recommendedName>
</protein>
<keyword evidence="3" id="KW-1185">Reference proteome</keyword>
<keyword evidence="1" id="KW-0175">Coiled coil</keyword>
<dbReference type="EMBL" id="JBFOLJ010000009">
    <property type="protein sequence ID" value="KAL2507541.1"/>
    <property type="molecule type" value="Genomic_DNA"/>
</dbReference>
<accession>A0ABD1T496</accession>
<reference evidence="3" key="1">
    <citation type="submission" date="2024-07" db="EMBL/GenBank/DDBJ databases">
        <title>Two chromosome-level genome assemblies of Korean endemic species Abeliophyllum distichum and Forsythia ovata (Oleaceae).</title>
        <authorList>
            <person name="Jang H."/>
        </authorList>
    </citation>
    <scope>NUCLEOTIDE SEQUENCE [LARGE SCALE GENOMIC DNA]</scope>
</reference>
<sequence>MSISATKAGCRATRQPAWSWLPNNLTTIIGCYIKVQQGREPTDVDFCSIAIDGGLENDILQQRLHTVLKQREQLQHMEIGLRAQVIAKSNIMEIQSTFDAQIKKHANANIKLQEQLHKRGQQIHELERKIEEKERELNAIRLDNEDQAWAKEDLLREQSKELQSYRKLCRRTWDILNSIANPQPPVYLSPVEPQPLPVSLPPSSSSPTRTLLLNMVPADVSESTVRRKFEVFGDVRAVQMERLREGVAYPFNAYPHSSAFSIGAWPYFQSSCGGPIYLSGDLCPSRWKQSRNHCYIQFRSSSFHS</sequence>
<proteinExistence type="predicted"/>
<evidence type="ECO:0000313" key="2">
    <source>
        <dbReference type="EMBL" id="KAL2507541.1"/>
    </source>
</evidence>
<dbReference type="PROSITE" id="PS51257">
    <property type="entry name" value="PROKAR_LIPOPROTEIN"/>
    <property type="match status" value="1"/>
</dbReference>
<comment type="caution">
    <text evidence="2">The sequence shown here is derived from an EMBL/GenBank/DDBJ whole genome shotgun (WGS) entry which is preliminary data.</text>
</comment>
<organism evidence="2 3">
    <name type="scientific">Forsythia ovata</name>
    <dbReference type="NCBI Taxonomy" id="205694"/>
    <lineage>
        <taxon>Eukaryota</taxon>
        <taxon>Viridiplantae</taxon>
        <taxon>Streptophyta</taxon>
        <taxon>Embryophyta</taxon>
        <taxon>Tracheophyta</taxon>
        <taxon>Spermatophyta</taxon>
        <taxon>Magnoliopsida</taxon>
        <taxon>eudicotyledons</taxon>
        <taxon>Gunneridae</taxon>
        <taxon>Pentapetalae</taxon>
        <taxon>asterids</taxon>
        <taxon>lamiids</taxon>
        <taxon>Lamiales</taxon>
        <taxon>Oleaceae</taxon>
        <taxon>Forsythieae</taxon>
        <taxon>Forsythia</taxon>
    </lineage>
</organism>
<gene>
    <name evidence="2" type="ORF">Fot_31188</name>
</gene>
<dbReference type="Proteomes" id="UP001604277">
    <property type="component" value="Unassembled WGS sequence"/>
</dbReference>
<evidence type="ECO:0000256" key="1">
    <source>
        <dbReference type="SAM" id="Coils"/>
    </source>
</evidence>
<dbReference type="PANTHER" id="PTHR35766:SF1">
    <property type="entry name" value="OS08G0543600 PROTEIN"/>
    <property type="match status" value="1"/>
</dbReference>
<dbReference type="SUPFAM" id="SSF54928">
    <property type="entry name" value="RNA-binding domain, RBD"/>
    <property type="match status" value="1"/>
</dbReference>
<feature type="coiled-coil region" evidence="1">
    <location>
        <begin position="109"/>
        <end position="143"/>
    </location>
</feature>
<evidence type="ECO:0000313" key="3">
    <source>
        <dbReference type="Proteomes" id="UP001604277"/>
    </source>
</evidence>